<keyword evidence="3" id="KW-1185">Reference proteome</keyword>
<evidence type="ECO:0000313" key="2">
    <source>
        <dbReference type="EMBL" id="KAK3675595.1"/>
    </source>
</evidence>
<evidence type="ECO:0000256" key="1">
    <source>
        <dbReference type="SAM" id="MobiDB-lite"/>
    </source>
</evidence>
<feature type="compositionally biased region" description="Basic and acidic residues" evidence="1">
    <location>
        <begin position="239"/>
        <end position="248"/>
    </location>
</feature>
<reference evidence="2" key="1">
    <citation type="submission" date="2023-07" db="EMBL/GenBank/DDBJ databases">
        <title>Black Yeasts Isolated from many extreme environments.</title>
        <authorList>
            <person name="Coleine C."/>
            <person name="Stajich J.E."/>
            <person name="Selbmann L."/>
        </authorList>
    </citation>
    <scope>NUCLEOTIDE SEQUENCE</scope>
    <source>
        <strain evidence="2">CCFEE 5485</strain>
    </source>
</reference>
<proteinExistence type="predicted"/>
<feature type="compositionally biased region" description="Basic and acidic residues" evidence="1">
    <location>
        <begin position="203"/>
        <end position="216"/>
    </location>
</feature>
<feature type="compositionally biased region" description="Basic and acidic residues" evidence="1">
    <location>
        <begin position="49"/>
        <end position="82"/>
    </location>
</feature>
<feature type="compositionally biased region" description="Basic and acidic residues" evidence="1">
    <location>
        <begin position="125"/>
        <end position="139"/>
    </location>
</feature>
<feature type="compositionally biased region" description="Basic and acidic residues" evidence="1">
    <location>
        <begin position="97"/>
        <end position="109"/>
    </location>
</feature>
<feature type="compositionally biased region" description="Low complexity" evidence="1">
    <location>
        <begin position="292"/>
        <end position="301"/>
    </location>
</feature>
<gene>
    <name evidence="2" type="ORF">LTR78_004679</name>
</gene>
<feature type="region of interest" description="Disordered" evidence="1">
    <location>
        <begin position="281"/>
        <end position="323"/>
    </location>
</feature>
<accession>A0AAE1C2J9</accession>
<dbReference type="EMBL" id="JAUTXT010000014">
    <property type="protein sequence ID" value="KAK3675595.1"/>
    <property type="molecule type" value="Genomic_DNA"/>
</dbReference>
<feature type="compositionally biased region" description="Polar residues" evidence="1">
    <location>
        <begin position="308"/>
        <end position="317"/>
    </location>
</feature>
<feature type="region of interest" description="Disordered" evidence="1">
    <location>
        <begin position="423"/>
        <end position="445"/>
    </location>
</feature>
<dbReference type="AlphaFoldDB" id="A0AAE1C2J9"/>
<evidence type="ECO:0000313" key="3">
    <source>
        <dbReference type="Proteomes" id="UP001274830"/>
    </source>
</evidence>
<name>A0AAE1C2J9_9PEZI</name>
<dbReference type="Proteomes" id="UP001274830">
    <property type="component" value="Unassembled WGS sequence"/>
</dbReference>
<organism evidence="2 3">
    <name type="scientific">Recurvomyces mirabilis</name>
    <dbReference type="NCBI Taxonomy" id="574656"/>
    <lineage>
        <taxon>Eukaryota</taxon>
        <taxon>Fungi</taxon>
        <taxon>Dikarya</taxon>
        <taxon>Ascomycota</taxon>
        <taxon>Pezizomycotina</taxon>
        <taxon>Dothideomycetes</taxon>
        <taxon>Dothideomycetidae</taxon>
        <taxon>Mycosphaerellales</taxon>
        <taxon>Teratosphaeriaceae</taxon>
        <taxon>Recurvomyces</taxon>
    </lineage>
</organism>
<feature type="region of interest" description="Disordered" evidence="1">
    <location>
        <begin position="1"/>
        <end position="248"/>
    </location>
</feature>
<sequence>MAPSRFTPEPIETSTKSSKDRRQPLPEKDETTKARHFAVEPVETSATSSKDRKAEPVKSEPRRFAVEPVETERKSSKDRGQSDSKPQPRRFAVEPVETEHKSSKDRKASSEQSKPRRFAPQVEETSSRSSKEEKTEHGKPHIKFLPQPVETIYRTRRKSPTDAEDVAPKAVGKQRTVRKFAPILIDTASRSRRAGDDGSGLDQSEKTESGHHLHAQEHRRHIRGDKTPANESEDGTELDEPHCLDIPQELRRELAPLDGSAPARRPSVVSTRSHSFRCPELDTIESSESERGSIMSSLSSSPDKGSPITVSDSSFTNGVGGHKHATRIRESVDESFTHYLRQLEAQKAQQRLLRELAADAFPNSDYHEPVQHYMDIDEGSDEMEIEDRPVTYDFEDELLLEMAARRESTAKVNWEQMEMQRHAEQLEQERNAAKSTKKRTEQMTQSPWWNPAQTYGLEKQDEEMRSMRDRARPPMLGNDLVFPRCPSPEPARFDVTQGSTVLRNQMCYLTEHADSQAEDGDEGGLWSAPPEREVTITSAAGSAKGSQDPKRGLWGGFCIEDDSAGHATPNGLAPPSAITGPTGLLTPMANEGGYNPFEQSFAVPAPALSPGLGIQTPPTPPRGFGSSANLNRLDGMLNTEQILDATMEKEYPNSFITQIYNYLSLGYPSLARPFDEELSKISRIPIKQLREDDRKAKSLPRGYIRLGPDFEGGGGEGVEKESCVRWQALRLYVREWARQEKDMVPTDQRASQWGTGARRGSWAI</sequence>
<protein>
    <submittedName>
        <fullName evidence="2">Uncharacterized protein</fullName>
    </submittedName>
</protein>
<feature type="compositionally biased region" description="Basic and acidic residues" evidence="1">
    <location>
        <begin position="423"/>
        <end position="432"/>
    </location>
</feature>
<comment type="caution">
    <text evidence="2">The sequence shown here is derived from an EMBL/GenBank/DDBJ whole genome shotgun (WGS) entry which is preliminary data.</text>
</comment>
<feature type="compositionally biased region" description="Basic and acidic residues" evidence="1">
    <location>
        <begin position="17"/>
        <end position="33"/>
    </location>
</feature>